<dbReference type="CDD" id="cd12880">
    <property type="entry name" value="SPRYD7"/>
    <property type="match status" value="1"/>
</dbReference>
<protein>
    <recommendedName>
        <fullName evidence="1">SPRY domain-containing protein 7</fullName>
    </recommendedName>
</protein>
<reference evidence="4" key="1">
    <citation type="submission" date="2022-11" db="UniProtKB">
        <authorList>
            <consortium name="WormBaseParasite"/>
        </authorList>
    </citation>
    <scope>IDENTIFICATION</scope>
</reference>
<dbReference type="WBParaSite" id="ACRNAN_scaffold343.g13331.t1">
    <property type="protein sequence ID" value="ACRNAN_scaffold343.g13331.t1"/>
    <property type="gene ID" value="ACRNAN_scaffold343.g13331"/>
</dbReference>
<evidence type="ECO:0000259" key="2">
    <source>
        <dbReference type="PROSITE" id="PS50188"/>
    </source>
</evidence>
<dbReference type="Proteomes" id="UP000887540">
    <property type="component" value="Unplaced"/>
</dbReference>
<evidence type="ECO:0000313" key="3">
    <source>
        <dbReference type="Proteomes" id="UP000887540"/>
    </source>
</evidence>
<dbReference type="SUPFAM" id="SSF49899">
    <property type="entry name" value="Concanavalin A-like lectins/glucanases"/>
    <property type="match status" value="1"/>
</dbReference>
<name>A0A914DRG1_9BILA</name>
<dbReference type="InterPro" id="IPR001870">
    <property type="entry name" value="B30.2/SPRY"/>
</dbReference>
<dbReference type="InterPro" id="IPR035766">
    <property type="entry name" value="SPRYD7"/>
</dbReference>
<dbReference type="Pfam" id="PF00622">
    <property type="entry name" value="SPRY"/>
    <property type="match status" value="1"/>
</dbReference>
<dbReference type="PANTHER" id="PTHR20951">
    <property type="entry name" value="C13ORF1 PROTEIN-RELATED"/>
    <property type="match status" value="1"/>
</dbReference>
<dbReference type="InterPro" id="IPR013320">
    <property type="entry name" value="ConA-like_dom_sf"/>
</dbReference>
<evidence type="ECO:0000313" key="4">
    <source>
        <dbReference type="WBParaSite" id="ACRNAN_scaffold343.g13331.t1"/>
    </source>
</evidence>
<proteinExistence type="predicted"/>
<organism evidence="3 4">
    <name type="scientific">Acrobeloides nanus</name>
    <dbReference type="NCBI Taxonomy" id="290746"/>
    <lineage>
        <taxon>Eukaryota</taxon>
        <taxon>Metazoa</taxon>
        <taxon>Ecdysozoa</taxon>
        <taxon>Nematoda</taxon>
        <taxon>Chromadorea</taxon>
        <taxon>Rhabditida</taxon>
        <taxon>Tylenchina</taxon>
        <taxon>Cephalobomorpha</taxon>
        <taxon>Cephaloboidea</taxon>
        <taxon>Cephalobidae</taxon>
        <taxon>Acrobeloides</taxon>
    </lineage>
</organism>
<dbReference type="PROSITE" id="PS50188">
    <property type="entry name" value="B302_SPRY"/>
    <property type="match status" value="1"/>
</dbReference>
<keyword evidence="3" id="KW-1185">Reference proteome</keyword>
<dbReference type="AlphaFoldDB" id="A0A914DRG1"/>
<accession>A0A914DRG1</accession>
<dbReference type="PANTHER" id="PTHR20951:SF2">
    <property type="entry name" value="SPRY DOMAIN-CONTAINING PROTEIN 7"/>
    <property type="match status" value="1"/>
</dbReference>
<evidence type="ECO:0000256" key="1">
    <source>
        <dbReference type="ARBA" id="ARBA00021772"/>
    </source>
</evidence>
<dbReference type="SMART" id="SM00449">
    <property type="entry name" value="SPRY"/>
    <property type="match status" value="1"/>
</dbReference>
<dbReference type="InterPro" id="IPR003877">
    <property type="entry name" value="SPRY_dom"/>
</dbReference>
<dbReference type="Gene3D" id="2.60.120.920">
    <property type="match status" value="1"/>
</dbReference>
<dbReference type="InterPro" id="IPR043136">
    <property type="entry name" value="B30.2/SPRY_sf"/>
</dbReference>
<sequence length="158" mass="17143">MGSDVVLLKNGTRICGTGAALATAPIVQSKAYFQINIQQSGVWGVGVANRKANLSKVPVIDRAWLLRNDGKVVANGEEIGHISIPFEEGDSIGVAFDHVELKFYKGGELLPVSITNVREQVFPIIYVDDSAIIDVKFSSFSLIPPPGYQEIMIEQTLL</sequence>
<feature type="domain" description="B30.2/SPRY" evidence="2">
    <location>
        <begin position="1"/>
        <end position="142"/>
    </location>
</feature>